<keyword evidence="4" id="KW-0121">Carboxypeptidase</keyword>
<keyword evidence="2 4" id="KW-0378">Hydrolase</keyword>
<dbReference type="PANTHER" id="PTHR30023:SF0">
    <property type="entry name" value="PENICILLIN-SENSITIVE CARBOXYPEPTIDASE A"/>
    <property type="match status" value="1"/>
</dbReference>
<evidence type="ECO:0000256" key="2">
    <source>
        <dbReference type="ARBA" id="ARBA00022801"/>
    </source>
</evidence>
<dbReference type="Gene3D" id="3.40.710.10">
    <property type="entry name" value="DD-peptidase/beta-lactamase superfamily"/>
    <property type="match status" value="1"/>
</dbReference>
<evidence type="ECO:0000313" key="5">
    <source>
        <dbReference type="Proteomes" id="UP001237156"/>
    </source>
</evidence>
<keyword evidence="4" id="KW-0645">Protease</keyword>
<comment type="caution">
    <text evidence="4">The sequence shown here is derived from an EMBL/GenBank/DDBJ whole genome shotgun (WGS) entry which is preliminary data.</text>
</comment>
<gene>
    <name evidence="4" type="primary">dacB</name>
    <name evidence="4" type="ORF">QB898_05485</name>
</gene>
<name>A0AAW6RFK4_9BURK</name>
<dbReference type="Pfam" id="PF02113">
    <property type="entry name" value="Peptidase_S13"/>
    <property type="match status" value="1"/>
</dbReference>
<reference evidence="4 5" key="1">
    <citation type="submission" date="2023-04" db="EMBL/GenBank/DDBJ databases">
        <title>Ottowia paracancer sp. nov., isolated from human stomach.</title>
        <authorList>
            <person name="Song Y."/>
        </authorList>
    </citation>
    <scope>NUCLEOTIDE SEQUENCE [LARGE SCALE GENOMIC DNA]</scope>
    <source>
        <strain evidence="4 5">10c7w1</strain>
    </source>
</reference>
<keyword evidence="3" id="KW-0732">Signal</keyword>
<proteinExistence type="inferred from homology"/>
<dbReference type="SUPFAM" id="SSF56601">
    <property type="entry name" value="beta-lactamase/transpeptidase-like"/>
    <property type="match status" value="1"/>
</dbReference>
<evidence type="ECO:0000256" key="1">
    <source>
        <dbReference type="ARBA" id="ARBA00006096"/>
    </source>
</evidence>
<feature type="signal peptide" evidence="3">
    <location>
        <begin position="1"/>
        <end position="25"/>
    </location>
</feature>
<dbReference type="PANTHER" id="PTHR30023">
    <property type="entry name" value="D-ALANYL-D-ALANINE CARBOXYPEPTIDASE"/>
    <property type="match status" value="1"/>
</dbReference>
<comment type="similarity">
    <text evidence="1">Belongs to the peptidase S13 family.</text>
</comment>
<evidence type="ECO:0000256" key="3">
    <source>
        <dbReference type="SAM" id="SignalP"/>
    </source>
</evidence>
<dbReference type="InterPro" id="IPR000667">
    <property type="entry name" value="Peptidase_S13"/>
</dbReference>
<dbReference type="GO" id="GO:0006508">
    <property type="term" value="P:proteolysis"/>
    <property type="evidence" value="ECO:0007669"/>
    <property type="project" value="InterPro"/>
</dbReference>
<dbReference type="GO" id="GO:0009002">
    <property type="term" value="F:serine-type D-Ala-D-Ala carboxypeptidase activity"/>
    <property type="evidence" value="ECO:0007669"/>
    <property type="project" value="UniProtKB-EC"/>
</dbReference>
<organism evidence="4 5">
    <name type="scientific">Ottowia cancrivicina</name>
    <dbReference type="NCBI Taxonomy" id="3040346"/>
    <lineage>
        <taxon>Bacteria</taxon>
        <taxon>Pseudomonadati</taxon>
        <taxon>Pseudomonadota</taxon>
        <taxon>Betaproteobacteria</taxon>
        <taxon>Burkholderiales</taxon>
        <taxon>Comamonadaceae</taxon>
        <taxon>Ottowia</taxon>
    </lineage>
</organism>
<accession>A0AAW6RFK4</accession>
<dbReference type="AlphaFoldDB" id="A0AAW6RFK4"/>
<keyword evidence="5" id="KW-1185">Reference proteome</keyword>
<dbReference type="RefSeq" id="WP_279524122.1">
    <property type="nucleotide sequence ID" value="NZ_JARVII010000008.1"/>
</dbReference>
<dbReference type="PRINTS" id="PR00922">
    <property type="entry name" value="DADACBPTASE3"/>
</dbReference>
<dbReference type="GO" id="GO:0000270">
    <property type="term" value="P:peptidoglycan metabolic process"/>
    <property type="evidence" value="ECO:0007669"/>
    <property type="project" value="TreeGrafter"/>
</dbReference>
<dbReference type="EMBL" id="JARVII010000008">
    <property type="protein sequence ID" value="MDG9699178.1"/>
    <property type="molecule type" value="Genomic_DNA"/>
</dbReference>
<protein>
    <submittedName>
        <fullName evidence="4">D-alanyl-D-alanine carboxypeptidase/D-alanyl-D-alanine-endopeptidase</fullName>
        <ecNumber evidence="4">3.4.16.4</ecNumber>
    </submittedName>
</protein>
<dbReference type="NCBIfam" id="TIGR00666">
    <property type="entry name" value="PBP4"/>
    <property type="match status" value="1"/>
</dbReference>
<dbReference type="Gene3D" id="3.50.80.20">
    <property type="entry name" value="D-Ala-D-Ala carboxypeptidase C, peptidase S13"/>
    <property type="match status" value="1"/>
</dbReference>
<dbReference type="Proteomes" id="UP001237156">
    <property type="component" value="Unassembled WGS sequence"/>
</dbReference>
<feature type="chain" id="PRO_5043330736" evidence="3">
    <location>
        <begin position="26"/>
        <end position="491"/>
    </location>
</feature>
<dbReference type="EC" id="3.4.16.4" evidence="4"/>
<dbReference type="InterPro" id="IPR012338">
    <property type="entry name" value="Beta-lactam/transpept-like"/>
</dbReference>
<evidence type="ECO:0000313" key="4">
    <source>
        <dbReference type="EMBL" id="MDG9699178.1"/>
    </source>
</evidence>
<sequence>MNTTFRRLFAMTLALAAALCGSARAQAPLPPEVAHALHRAQVPESALALLIEPVSAPQAMPASGEAATPTPAHNPQRLAWQADEPMNPASVMKMVTTYAGLDMLGPAHFWRTRVYAQGPVSGGVLKGNLLIQGSGDPKLVHERLQELLQAVMDKGILEIRGDIILDNGIFAVPARDPGAFDDEPLRPYNAAPDGLLVNFKSIIYKFTPAAGGKRAAITTEPPISGVRIPASIATAKGACGDWRSKIRANFTHPAQVSFAGRYPARCGEQTWAVAYIDPASYASRVIDAMWRGIGGKLTGQVKNLPNQPTQGELVATGYSLPLASIIADINKFSNNVMAQQLFLTLSAHDGHRGSFEASRGALRRWWAGNRWLGALPAPIAENGAGLSRLARVTPRALVALLQQAARSPNAAAFENSLSVAGVDGTTRDMTAPEVLGRAHLKTGTLRDVTAIAGYVQGQSGRRYAVAAIINHPNAPAARPALRQLVAWAARD</sequence>